<dbReference type="STRING" id="463301.SAMN04487955_102333"/>
<organism evidence="2 3">
    <name type="scientific">Halomonas korlensis</name>
    <dbReference type="NCBI Taxonomy" id="463301"/>
    <lineage>
        <taxon>Bacteria</taxon>
        <taxon>Pseudomonadati</taxon>
        <taxon>Pseudomonadota</taxon>
        <taxon>Gammaproteobacteria</taxon>
        <taxon>Oceanospirillales</taxon>
        <taxon>Halomonadaceae</taxon>
        <taxon>Halomonas</taxon>
    </lineage>
</organism>
<evidence type="ECO:0000256" key="1">
    <source>
        <dbReference type="SAM" id="SignalP"/>
    </source>
</evidence>
<reference evidence="3" key="1">
    <citation type="submission" date="2016-10" db="EMBL/GenBank/DDBJ databases">
        <authorList>
            <person name="Varghese N."/>
            <person name="Submissions S."/>
        </authorList>
    </citation>
    <scope>NUCLEOTIDE SEQUENCE [LARGE SCALE GENOMIC DNA]</scope>
    <source>
        <strain evidence="3">CGMCC 1.6981</strain>
    </source>
</reference>
<dbReference type="EMBL" id="FPBP01000002">
    <property type="protein sequence ID" value="SFU44601.1"/>
    <property type="molecule type" value="Genomic_DNA"/>
</dbReference>
<evidence type="ECO:0008006" key="4">
    <source>
        <dbReference type="Google" id="ProtNLM"/>
    </source>
</evidence>
<gene>
    <name evidence="2" type="ORF">SAMN04487955_102333</name>
</gene>
<dbReference type="AlphaFoldDB" id="A0A1I7G8C4"/>
<keyword evidence="3" id="KW-1185">Reference proteome</keyword>
<protein>
    <recommendedName>
        <fullName evidence="4">DUF3108 domain-containing protein</fullName>
    </recommendedName>
</protein>
<accession>A0A1I7G8C4</accession>
<evidence type="ECO:0000313" key="2">
    <source>
        <dbReference type="EMBL" id="SFU44601.1"/>
    </source>
</evidence>
<feature type="signal peptide" evidence="1">
    <location>
        <begin position="1"/>
        <end position="24"/>
    </location>
</feature>
<evidence type="ECO:0000313" key="3">
    <source>
        <dbReference type="Proteomes" id="UP000198693"/>
    </source>
</evidence>
<dbReference type="OrthoDB" id="25491at2"/>
<sequence length="222" mass="24870">MLGFSWRQLVALVLAMLVSSIAAGDVGPTRPFIAHYQLSVSGWPDATIEHHLSREGDTWQSRMQTSIAVATGSERSRFIVEPDGIRAMDYASDYTLLGIGKEYRLGSDELATLPDRQAALFELSRQAVRGDCQPHCRLRYQNHQGEEETLRVRHLGPRQVALPAGDFEAIAVEVTEPDEPDRRLVFGFHPTFPGLLLTMEYHRDGERRSRLSLSSLSQPESP</sequence>
<keyword evidence="1" id="KW-0732">Signal</keyword>
<proteinExistence type="predicted"/>
<dbReference type="Proteomes" id="UP000198693">
    <property type="component" value="Unassembled WGS sequence"/>
</dbReference>
<feature type="chain" id="PRO_5011717235" description="DUF3108 domain-containing protein" evidence="1">
    <location>
        <begin position="25"/>
        <end position="222"/>
    </location>
</feature>
<dbReference type="RefSeq" id="WP_089793276.1">
    <property type="nucleotide sequence ID" value="NZ_FPBP01000002.1"/>
</dbReference>
<name>A0A1I7G8C4_9GAMM</name>